<keyword evidence="4" id="KW-1185">Reference proteome</keyword>
<organism evidence="3 4">
    <name type="scientific">Aquimarina atlantica</name>
    <dbReference type="NCBI Taxonomy" id="1317122"/>
    <lineage>
        <taxon>Bacteria</taxon>
        <taxon>Pseudomonadati</taxon>
        <taxon>Bacteroidota</taxon>
        <taxon>Flavobacteriia</taxon>
        <taxon>Flavobacteriales</taxon>
        <taxon>Flavobacteriaceae</taxon>
        <taxon>Aquimarina</taxon>
    </lineage>
</organism>
<dbReference type="PANTHER" id="PTHR46825">
    <property type="entry name" value="D-ALANYL-D-ALANINE-CARBOXYPEPTIDASE/ENDOPEPTIDASE AMPH"/>
    <property type="match status" value="1"/>
</dbReference>
<dbReference type="InterPro" id="IPR050491">
    <property type="entry name" value="AmpC-like"/>
</dbReference>
<dbReference type="SUPFAM" id="SSF56601">
    <property type="entry name" value="beta-lactamase/transpeptidase-like"/>
    <property type="match status" value="1"/>
</dbReference>
<protein>
    <recommendedName>
        <fullName evidence="2">Beta-lactamase-related domain-containing protein</fullName>
    </recommendedName>
</protein>
<dbReference type="Pfam" id="PF00144">
    <property type="entry name" value="Beta-lactamase"/>
    <property type="match status" value="1"/>
</dbReference>
<dbReference type="PANTHER" id="PTHR46825:SF12">
    <property type="entry name" value="PENICILLIN-BINDING PROTEIN 4"/>
    <property type="match status" value="1"/>
</dbReference>
<proteinExistence type="predicted"/>
<dbReference type="PROSITE" id="PS50005">
    <property type="entry name" value="TPR"/>
    <property type="match status" value="1"/>
</dbReference>
<sequence>MKLKEEFLKKVLVMKKIIRIFLLIILFQSCTEESNTDTTVDLIKKVENGLTTRVHIVGDSTWSIEERMKHYGIPGVSIAVIHNGEIAWAKGYGVVDKESQIPVTTQTLFQAAATSMPVTAYGALRVVEENKFDLDEDVNSYLKSWKVPENEFTKDKKVTIKNLLNHSAGIHPRGTGSYSIHEKIPTLLEILNGIYPAKNEPITVNKEPSESVRFAYASYVPIQQMMLDVEGKTFPEIMHELVLQPLEMNNSTFNLSLTTEQLTKVATGYLKDGSKVKGGRKIDPALASTGLWTTAEDYAKFIANVQQTLKGQRTKGLSKDLTQLMGTPYGVSNNSGWSFTLGLGFQLFNRNDEIYLRHHGWNTGFYAEIMAHRDKGYGVVVFTNSTFPEFNAEVMRSVAMAYDWDKFVPIHKKIEIEQSLVNKINGRYMSDGRIVEVFQKDNQLFYKNILDLEAEELVKVSDSSFVRRNSSRLMQFTPDSENETLNLIYLNRNDRTIAATFVKMDTDKKEPIEFLLEGDFDKALSAYMALKEHDSTYLTVTEDYLNDLGYDFFHEDRMKLSQDVFKVNMILYPDSYKVYDSYAEACAKIGEIDMAILNYTKSLELNPQNNRTRQKLMELQKSE</sequence>
<gene>
    <name evidence="3" type="ORF">ATO12_02565</name>
</gene>
<dbReference type="EMBL" id="AQRA01000001">
    <property type="protein sequence ID" value="EZH75692.1"/>
    <property type="molecule type" value="Genomic_DNA"/>
</dbReference>
<accession>A0A023C033</accession>
<dbReference type="AlphaFoldDB" id="A0A023C033"/>
<dbReference type="eggNOG" id="COG0457">
    <property type="taxonomic scope" value="Bacteria"/>
</dbReference>
<dbReference type="InterPro" id="IPR001466">
    <property type="entry name" value="Beta-lactam-related"/>
</dbReference>
<dbReference type="InterPro" id="IPR012338">
    <property type="entry name" value="Beta-lactam/transpept-like"/>
</dbReference>
<comment type="caution">
    <text evidence="3">The sequence shown here is derived from an EMBL/GenBank/DDBJ whole genome shotgun (WGS) entry which is preliminary data.</text>
</comment>
<dbReference type="SUPFAM" id="SSF48452">
    <property type="entry name" value="TPR-like"/>
    <property type="match status" value="1"/>
</dbReference>
<dbReference type="InterPro" id="IPR019734">
    <property type="entry name" value="TPR_rpt"/>
</dbReference>
<dbReference type="eggNOG" id="COG1680">
    <property type="taxonomic scope" value="Bacteria"/>
</dbReference>
<dbReference type="Gene3D" id="1.25.40.10">
    <property type="entry name" value="Tetratricopeptide repeat domain"/>
    <property type="match status" value="1"/>
</dbReference>
<feature type="repeat" description="TPR" evidence="1">
    <location>
        <begin position="576"/>
        <end position="609"/>
    </location>
</feature>
<reference evidence="3 4" key="1">
    <citation type="submission" date="2014-04" db="EMBL/GenBank/DDBJ databases">
        <title>Aquimarina sp. 22II-S11-z7 Genome Sequencing.</title>
        <authorList>
            <person name="Lai Q."/>
        </authorList>
    </citation>
    <scope>NUCLEOTIDE SEQUENCE [LARGE SCALE GENOMIC DNA]</scope>
    <source>
        <strain evidence="3 4">22II-S11-z7</strain>
    </source>
</reference>
<evidence type="ECO:0000259" key="2">
    <source>
        <dbReference type="Pfam" id="PF00144"/>
    </source>
</evidence>
<dbReference type="Gene3D" id="3.40.710.10">
    <property type="entry name" value="DD-peptidase/beta-lactamase superfamily"/>
    <property type="match status" value="1"/>
</dbReference>
<dbReference type="InterPro" id="IPR011990">
    <property type="entry name" value="TPR-like_helical_dom_sf"/>
</dbReference>
<feature type="domain" description="Beta-lactamase-related" evidence="2">
    <location>
        <begin position="64"/>
        <end position="394"/>
    </location>
</feature>
<evidence type="ECO:0000313" key="4">
    <source>
        <dbReference type="Proteomes" id="UP000023541"/>
    </source>
</evidence>
<name>A0A023C033_9FLAO</name>
<keyword evidence="1" id="KW-0802">TPR repeat</keyword>
<dbReference type="PROSITE" id="PS51257">
    <property type="entry name" value="PROKAR_LIPOPROTEIN"/>
    <property type="match status" value="1"/>
</dbReference>
<dbReference type="STRING" id="1317122.ATO12_02565"/>
<evidence type="ECO:0000313" key="3">
    <source>
        <dbReference type="EMBL" id="EZH75692.1"/>
    </source>
</evidence>
<evidence type="ECO:0000256" key="1">
    <source>
        <dbReference type="PROSITE-ProRule" id="PRU00339"/>
    </source>
</evidence>
<dbReference type="Proteomes" id="UP000023541">
    <property type="component" value="Unassembled WGS sequence"/>
</dbReference>
<dbReference type="OrthoDB" id="9814760at2"/>